<accession>C6IJH4</accession>
<evidence type="ECO:0000313" key="9">
    <source>
        <dbReference type="EMBL" id="MDC2236612.1"/>
    </source>
</evidence>
<keyword evidence="4" id="KW-0472">Membrane</keyword>
<evidence type="ECO:0000256" key="3">
    <source>
        <dbReference type="ARBA" id="ARBA00022729"/>
    </source>
</evidence>
<reference evidence="9" key="2">
    <citation type="submission" date="2022-10" db="EMBL/GenBank/DDBJ databases">
        <title>Human gut microbiome strain richness.</title>
        <authorList>
            <person name="Chen-Liaw A."/>
        </authorList>
    </citation>
    <scope>NUCLEOTIDE SEQUENCE</scope>
    <source>
        <strain evidence="9">1001283st1_A3_1001283B150304_161114</strain>
    </source>
</reference>
<evidence type="ECO:0000256" key="4">
    <source>
        <dbReference type="ARBA" id="ARBA00023136"/>
    </source>
</evidence>
<feature type="chain" id="PRO_5002966475" evidence="6">
    <location>
        <begin position="24"/>
        <end position="671"/>
    </location>
</feature>
<evidence type="ECO:0000256" key="5">
    <source>
        <dbReference type="ARBA" id="ARBA00023237"/>
    </source>
</evidence>
<evidence type="ECO:0000259" key="7">
    <source>
        <dbReference type="Pfam" id="PF07980"/>
    </source>
</evidence>
<evidence type="ECO:0000259" key="8">
    <source>
        <dbReference type="Pfam" id="PF14322"/>
    </source>
</evidence>
<dbReference type="EMBL" id="CP083680">
    <property type="protein sequence ID" value="UYU65665.1"/>
    <property type="molecule type" value="Genomic_DNA"/>
</dbReference>
<evidence type="ECO:0000313" key="12">
    <source>
        <dbReference type="Proteomes" id="UP001217776"/>
    </source>
</evidence>
<reference evidence="10 11" key="1">
    <citation type="submission" date="2021-06" db="EMBL/GenBank/DDBJ databases">
        <title>Interrogation of the integrated mobile genetic elements in gut-associated Bacteroides with a consensus prediction approach.</title>
        <authorList>
            <person name="Campbell D.E."/>
            <person name="Leigh J.R."/>
            <person name="Kim T."/>
            <person name="England W."/>
            <person name="Whitaker R.J."/>
            <person name="Degnan P.H."/>
        </authorList>
    </citation>
    <scope>NUCLEOTIDE SEQUENCE [LARGE SCALE GENOMIC DNA]</scope>
    <source>
        <strain evidence="10 11">WAL8669</strain>
    </source>
</reference>
<dbReference type="AlphaFoldDB" id="A0A139KQS6"/>
<dbReference type="Pfam" id="PF14322">
    <property type="entry name" value="SusD-like_3"/>
    <property type="match status" value="1"/>
</dbReference>
<protein>
    <submittedName>
        <fullName evidence="9">RagB/SusD family nutrient uptake outer membrane protein</fullName>
    </submittedName>
</protein>
<comment type="similarity">
    <text evidence="2">Belongs to the SusD family.</text>
</comment>
<dbReference type="PROSITE" id="PS51257">
    <property type="entry name" value="PROKAR_LIPOPROTEIN"/>
    <property type="match status" value="1"/>
</dbReference>
<dbReference type="Proteomes" id="UP001217776">
    <property type="component" value="Unassembled WGS sequence"/>
</dbReference>
<name>A0A139KQS6_BACT4</name>
<sequence>MKKFTKYILFISLGLLCSCSDYLDIVPDNVTTLDIVFNNKNTAQRYLANCYHFVPDHGSVKRIPGMGAGHECWFYTDKDSYFDNEVSFYIARGLQNTNAPYANYWDGEGGSKLPMFRAIRECNIFLSYVRDQHKVNDLTDSERKRWIAEVNVLKAYYHFFLFEHYGPIPIVDEALPVSTSSEGVKVTRMPVDQVVDFMVKLIDDSYKDLPPVITMEATEMGRLTQPAALALKAKILLWAASPLFNGNKEYANFRNKEGKPLINQEFSREKWVKTAEACKAAIESAEANGCKLYDCSMDMSYSQDLPEEIFYSMNIRQTVTERFNPELVWSVGKQGTNELQNLSMACILPSLKQGSGNGEVTGGILQSRAAGVYAPTLETAEQFYSKNGVPIDEDKEWLTNGNYDNRYTTRQVTSADKYNMRTGWTTAVLHFNREPRFYGSLGFDGSTWYGNGRTDVNDLNYVDGKYGRNSGNKWGFNYSITGYFAKKVVYYQNAITQSSQVVYEYPFPIIRLGDLYLMYAESLNEATEGDNNVPEEVYTYLRKVRERSGLKKGVLGQTEDIGDVRVAWEKYSNDPTKPKTKDGMRSIIKQERKIELALEGHQYNDLRRWKDASKELSKSIKGWNVQGEIEEDFYKVTTLFVPRAFTTKDYLWPIKKQDLQVDDKLIQTYGW</sequence>
<dbReference type="EMBL" id="JAQNVG010000018">
    <property type="protein sequence ID" value="MDC2236612.1"/>
    <property type="molecule type" value="Genomic_DNA"/>
</dbReference>
<proteinExistence type="inferred from homology"/>
<gene>
    <name evidence="10" type="ORF">KQP68_19095</name>
    <name evidence="9" type="ORF">PO127_12755</name>
</gene>
<evidence type="ECO:0000256" key="1">
    <source>
        <dbReference type="ARBA" id="ARBA00004442"/>
    </source>
</evidence>
<accession>A0A139KQS6</accession>
<keyword evidence="5" id="KW-0998">Cell outer membrane</keyword>
<comment type="subcellular location">
    <subcellularLocation>
        <location evidence="1">Cell outer membrane</location>
    </subcellularLocation>
</comment>
<dbReference type="SUPFAM" id="SSF48452">
    <property type="entry name" value="TPR-like"/>
    <property type="match status" value="1"/>
</dbReference>
<dbReference type="Pfam" id="PF07980">
    <property type="entry name" value="SusD_RagB"/>
    <property type="match status" value="1"/>
</dbReference>
<dbReference type="GO" id="GO:0009279">
    <property type="term" value="C:cell outer membrane"/>
    <property type="evidence" value="ECO:0007669"/>
    <property type="project" value="UniProtKB-SubCell"/>
</dbReference>
<dbReference type="RefSeq" id="WP_008767401.1">
    <property type="nucleotide sequence ID" value="NZ_BAABXH010000001.1"/>
</dbReference>
<evidence type="ECO:0000313" key="10">
    <source>
        <dbReference type="EMBL" id="UYU65665.1"/>
    </source>
</evidence>
<feature type="domain" description="SusD-like N-terminal" evidence="8">
    <location>
        <begin position="95"/>
        <end position="237"/>
    </location>
</feature>
<feature type="signal peptide" evidence="6">
    <location>
        <begin position="1"/>
        <end position="23"/>
    </location>
</feature>
<dbReference type="Gene3D" id="1.25.40.390">
    <property type="match status" value="1"/>
</dbReference>
<evidence type="ECO:0000313" key="11">
    <source>
        <dbReference type="Proteomes" id="UP001156218"/>
    </source>
</evidence>
<dbReference type="InterPro" id="IPR012944">
    <property type="entry name" value="SusD_RagB_dom"/>
</dbReference>
<organism evidence="9 12">
    <name type="scientific">Bacteroides thetaiotaomicron</name>
    <dbReference type="NCBI Taxonomy" id="818"/>
    <lineage>
        <taxon>Bacteria</taxon>
        <taxon>Pseudomonadati</taxon>
        <taxon>Bacteroidota</taxon>
        <taxon>Bacteroidia</taxon>
        <taxon>Bacteroidales</taxon>
        <taxon>Bacteroidaceae</taxon>
        <taxon>Bacteroides</taxon>
    </lineage>
</organism>
<dbReference type="InterPro" id="IPR033985">
    <property type="entry name" value="SusD-like_N"/>
</dbReference>
<feature type="domain" description="RagB/SusD" evidence="7">
    <location>
        <begin position="353"/>
        <end position="671"/>
    </location>
</feature>
<evidence type="ECO:0000256" key="2">
    <source>
        <dbReference type="ARBA" id="ARBA00006275"/>
    </source>
</evidence>
<dbReference type="Proteomes" id="UP001156218">
    <property type="component" value="Chromosome"/>
</dbReference>
<dbReference type="InterPro" id="IPR011990">
    <property type="entry name" value="TPR-like_helical_dom_sf"/>
</dbReference>
<keyword evidence="3 6" id="KW-0732">Signal</keyword>
<evidence type="ECO:0000256" key="6">
    <source>
        <dbReference type="SAM" id="SignalP"/>
    </source>
</evidence>